<dbReference type="GO" id="GO:0016787">
    <property type="term" value="F:hydrolase activity"/>
    <property type="evidence" value="ECO:0007669"/>
    <property type="project" value="UniProtKB-UniRule"/>
</dbReference>
<comment type="cofactor">
    <cofactor evidence="2">
        <name>a divalent metal cation</name>
        <dbReference type="ChEBI" id="CHEBI:60240"/>
    </cofactor>
</comment>
<feature type="domain" description="Calcineurin-like phosphoesterase" evidence="3">
    <location>
        <begin position="9"/>
        <end position="147"/>
    </location>
</feature>
<reference evidence="4" key="1">
    <citation type="submission" date="2023-03" db="EMBL/GenBank/DDBJ databases">
        <authorList>
            <person name="Pearce D."/>
        </authorList>
    </citation>
    <scope>NUCLEOTIDE SEQUENCE</scope>
    <source>
        <strain evidence="4">Mc</strain>
    </source>
</reference>
<dbReference type="InterPro" id="IPR000979">
    <property type="entry name" value="Phosphodiesterase_MJ0936/Vps29"/>
</dbReference>
<dbReference type="Pfam" id="PF12850">
    <property type="entry name" value="Metallophos_2"/>
    <property type="match status" value="1"/>
</dbReference>
<dbReference type="EMBL" id="OX458332">
    <property type="protein sequence ID" value="CAI8731138.1"/>
    <property type="molecule type" value="Genomic_DNA"/>
</dbReference>
<dbReference type="RefSeq" id="WP_026045823.1">
    <property type="nucleotide sequence ID" value="NZ_OX458332.1"/>
</dbReference>
<name>A0AA35UA52_METCP</name>
<keyword evidence="4" id="KW-0378">Hydrolase</keyword>
<dbReference type="NCBIfam" id="TIGR00040">
    <property type="entry name" value="yfcE"/>
    <property type="match status" value="1"/>
</dbReference>
<evidence type="ECO:0000313" key="5">
    <source>
        <dbReference type="Proteomes" id="UP001158598"/>
    </source>
</evidence>
<dbReference type="SUPFAM" id="SSF56300">
    <property type="entry name" value="Metallo-dependent phosphatases"/>
    <property type="match status" value="1"/>
</dbReference>
<dbReference type="Proteomes" id="UP001158598">
    <property type="component" value="Chromosome"/>
</dbReference>
<dbReference type="EC" id="3.1.4.-" evidence="2"/>
<gene>
    <name evidence="4" type="ORF">MCNOR_0281</name>
</gene>
<sequence length="159" mass="16438">MLCSREVKRIGLIADTHGLLRPEAVALLAGSDLIIHAGDIGHPGILDGLGELAPVVAVRGNNDRGAWAESLAETAVVECAGLACYVLHDLQALAIDPVAEGFGVVVSGHSHRAAIRESGGVLYLNPGSAGPRRFKLPVSVALLDITDGAPSARIEWIAV</sequence>
<evidence type="ECO:0000259" key="3">
    <source>
        <dbReference type="Pfam" id="PF12850"/>
    </source>
</evidence>
<evidence type="ECO:0000313" key="4">
    <source>
        <dbReference type="EMBL" id="CAI8731138.1"/>
    </source>
</evidence>
<evidence type="ECO:0000256" key="2">
    <source>
        <dbReference type="RuleBase" id="RU362039"/>
    </source>
</evidence>
<evidence type="ECO:0000256" key="1">
    <source>
        <dbReference type="ARBA" id="ARBA00008950"/>
    </source>
</evidence>
<accession>A0AA35UA52</accession>
<organism evidence="4 5">
    <name type="scientific">Methylococcus capsulatus</name>
    <dbReference type="NCBI Taxonomy" id="414"/>
    <lineage>
        <taxon>Bacteria</taxon>
        <taxon>Pseudomonadati</taxon>
        <taxon>Pseudomonadota</taxon>
        <taxon>Gammaproteobacteria</taxon>
        <taxon>Methylococcales</taxon>
        <taxon>Methylococcaceae</taxon>
        <taxon>Methylococcus</taxon>
    </lineage>
</organism>
<keyword evidence="2" id="KW-0479">Metal-binding</keyword>
<comment type="similarity">
    <text evidence="1 2">Belongs to the metallophosphoesterase superfamily. YfcE family.</text>
</comment>
<proteinExistence type="inferred from homology"/>
<protein>
    <recommendedName>
        <fullName evidence="2">Phosphoesterase</fullName>
        <ecNumber evidence="2">3.1.4.-</ecNumber>
    </recommendedName>
</protein>
<dbReference type="AlphaFoldDB" id="A0AA35UA52"/>
<dbReference type="Gene3D" id="3.60.21.10">
    <property type="match status" value="1"/>
</dbReference>
<dbReference type="InterPro" id="IPR029052">
    <property type="entry name" value="Metallo-depent_PP-like"/>
</dbReference>
<dbReference type="GO" id="GO:0046872">
    <property type="term" value="F:metal ion binding"/>
    <property type="evidence" value="ECO:0007669"/>
    <property type="project" value="UniProtKB-KW"/>
</dbReference>
<dbReference type="InterPro" id="IPR024654">
    <property type="entry name" value="Calcineurin-like_PHP_lpxH"/>
</dbReference>
<dbReference type="PANTHER" id="PTHR11124">
    <property type="entry name" value="VACUOLAR SORTING PROTEIN VPS29"/>
    <property type="match status" value="1"/>
</dbReference>